<evidence type="ECO:0000313" key="3">
    <source>
        <dbReference type="Proteomes" id="UP000299102"/>
    </source>
</evidence>
<dbReference type="SUPFAM" id="SSF52540">
    <property type="entry name" value="P-loop containing nucleoside triphosphate hydrolases"/>
    <property type="match status" value="1"/>
</dbReference>
<accession>A0A4C1XKR4</accession>
<dbReference type="GO" id="GO:0016301">
    <property type="term" value="F:kinase activity"/>
    <property type="evidence" value="ECO:0007669"/>
    <property type="project" value="UniProtKB-KW"/>
</dbReference>
<dbReference type="AlphaFoldDB" id="A0A4C1XKR4"/>
<dbReference type="PANTHER" id="PTHR10285">
    <property type="entry name" value="URIDINE KINASE"/>
    <property type="match status" value="1"/>
</dbReference>
<evidence type="ECO:0000313" key="2">
    <source>
        <dbReference type="EMBL" id="GBP64381.1"/>
    </source>
</evidence>
<evidence type="ECO:0000256" key="1">
    <source>
        <dbReference type="SAM" id="Phobius"/>
    </source>
</evidence>
<feature type="transmembrane region" description="Helical" evidence="1">
    <location>
        <begin position="7"/>
        <end position="29"/>
    </location>
</feature>
<reference evidence="2 3" key="1">
    <citation type="journal article" date="2019" name="Commun. Biol.">
        <title>The bagworm genome reveals a unique fibroin gene that provides high tensile strength.</title>
        <authorList>
            <person name="Kono N."/>
            <person name="Nakamura H."/>
            <person name="Ohtoshi R."/>
            <person name="Tomita M."/>
            <person name="Numata K."/>
            <person name="Arakawa K."/>
        </authorList>
    </citation>
    <scope>NUCLEOTIDE SEQUENCE [LARGE SCALE GENOMIC DNA]</scope>
</reference>
<keyword evidence="1" id="KW-0812">Transmembrane</keyword>
<comment type="caution">
    <text evidence="2">The sequence shown here is derived from an EMBL/GenBank/DDBJ whole genome shotgun (WGS) entry which is preliminary data.</text>
</comment>
<dbReference type="Gene3D" id="3.40.50.300">
    <property type="entry name" value="P-loop containing nucleotide triphosphate hydrolases"/>
    <property type="match status" value="1"/>
</dbReference>
<dbReference type="EMBL" id="BGZK01000896">
    <property type="protein sequence ID" value="GBP64381.1"/>
    <property type="molecule type" value="Genomic_DNA"/>
</dbReference>
<keyword evidence="2" id="KW-0418">Kinase</keyword>
<keyword evidence="1" id="KW-0472">Membrane</keyword>
<dbReference type="OrthoDB" id="10041966at2759"/>
<keyword evidence="3" id="KW-1185">Reference proteome</keyword>
<keyword evidence="1" id="KW-1133">Transmembrane helix</keyword>
<keyword evidence="2" id="KW-0808">Transferase</keyword>
<dbReference type="STRING" id="151549.A0A4C1XKR4"/>
<gene>
    <name evidence="2" type="primary">NMRK1</name>
    <name evidence="2" type="ORF">EVAR_43158_1</name>
</gene>
<protein>
    <submittedName>
        <fullName evidence="2">Nicotinamide riboside kinase 1</fullName>
    </submittedName>
</protein>
<name>A0A4C1XKR4_EUMVA</name>
<organism evidence="2 3">
    <name type="scientific">Eumeta variegata</name>
    <name type="common">Bagworm moth</name>
    <name type="synonym">Eumeta japonica</name>
    <dbReference type="NCBI Taxonomy" id="151549"/>
    <lineage>
        <taxon>Eukaryota</taxon>
        <taxon>Metazoa</taxon>
        <taxon>Ecdysozoa</taxon>
        <taxon>Arthropoda</taxon>
        <taxon>Hexapoda</taxon>
        <taxon>Insecta</taxon>
        <taxon>Pterygota</taxon>
        <taxon>Neoptera</taxon>
        <taxon>Endopterygota</taxon>
        <taxon>Lepidoptera</taxon>
        <taxon>Glossata</taxon>
        <taxon>Ditrysia</taxon>
        <taxon>Tineoidea</taxon>
        <taxon>Psychidae</taxon>
        <taxon>Oiketicinae</taxon>
        <taxon>Eumeta</taxon>
    </lineage>
</organism>
<sequence>MDIPDALLGKIVLTITLSAFFVILVWVNLTPLIDEGVTNGGKTTLASKLAELLRPSAVLHQDAYFYPDDSPNHIKCPGLEHNNYDIITSLDMPKMLNDALAILQGKSDIKLLSTTGKLFCPGKNFLIIEGFTVLNYKPLFDICDLKYYLVLEYEECLRRRFNRIYDPPDIPGYFEQIVWPEHVKARASLKDAPGLVILDGSKDLLPKVLADLRALGVREDERS</sequence>
<dbReference type="InterPro" id="IPR027417">
    <property type="entry name" value="P-loop_NTPase"/>
</dbReference>
<dbReference type="Proteomes" id="UP000299102">
    <property type="component" value="Unassembled WGS sequence"/>
</dbReference>
<proteinExistence type="predicted"/>